<accession>A0A976FDM4</accession>
<dbReference type="RefSeq" id="XP_067814441.1">
    <property type="nucleotide sequence ID" value="XM_067959082.1"/>
</dbReference>
<feature type="region of interest" description="Disordered" evidence="2">
    <location>
        <begin position="528"/>
        <end position="612"/>
    </location>
</feature>
<feature type="coiled-coil region" evidence="1">
    <location>
        <begin position="291"/>
        <end position="399"/>
    </location>
</feature>
<dbReference type="Proteomes" id="UP000294530">
    <property type="component" value="Unassembled WGS sequence"/>
</dbReference>
<feature type="region of interest" description="Disordered" evidence="2">
    <location>
        <begin position="34"/>
        <end position="125"/>
    </location>
</feature>
<feature type="region of interest" description="Disordered" evidence="2">
    <location>
        <begin position="1"/>
        <end position="21"/>
    </location>
</feature>
<organism evidence="3 4">
    <name type="scientific">Bremia lactucae</name>
    <name type="common">Lettuce downy mildew</name>
    <dbReference type="NCBI Taxonomy" id="4779"/>
    <lineage>
        <taxon>Eukaryota</taxon>
        <taxon>Sar</taxon>
        <taxon>Stramenopiles</taxon>
        <taxon>Oomycota</taxon>
        <taxon>Peronosporomycetes</taxon>
        <taxon>Peronosporales</taxon>
        <taxon>Peronosporaceae</taxon>
        <taxon>Bremia</taxon>
    </lineage>
</organism>
<gene>
    <name evidence="3" type="ORF">CCR75_000977</name>
</gene>
<evidence type="ECO:0000313" key="3">
    <source>
        <dbReference type="EMBL" id="TDH64942.1"/>
    </source>
</evidence>
<feature type="region of interest" description="Disordered" evidence="2">
    <location>
        <begin position="145"/>
        <end position="167"/>
    </location>
</feature>
<evidence type="ECO:0000256" key="2">
    <source>
        <dbReference type="SAM" id="MobiDB-lite"/>
    </source>
</evidence>
<evidence type="ECO:0000256" key="1">
    <source>
        <dbReference type="SAM" id="Coils"/>
    </source>
</evidence>
<proteinExistence type="predicted"/>
<keyword evidence="4" id="KW-1185">Reference proteome</keyword>
<feature type="region of interest" description="Disordered" evidence="2">
    <location>
        <begin position="250"/>
        <end position="278"/>
    </location>
</feature>
<dbReference type="OrthoDB" id="166702at2759"/>
<feature type="compositionally biased region" description="Polar residues" evidence="2">
    <location>
        <begin position="480"/>
        <end position="493"/>
    </location>
</feature>
<comment type="caution">
    <text evidence="3">The sequence shown here is derived from an EMBL/GenBank/DDBJ whole genome shotgun (WGS) entry which is preliminary data.</text>
</comment>
<keyword evidence="1" id="KW-0175">Coiled coil</keyword>
<dbReference type="AlphaFoldDB" id="A0A976FDM4"/>
<protein>
    <submittedName>
        <fullName evidence="3">Uncharacterized protein</fullName>
    </submittedName>
</protein>
<feature type="region of interest" description="Disordered" evidence="2">
    <location>
        <begin position="458"/>
        <end position="493"/>
    </location>
</feature>
<feature type="compositionally biased region" description="Basic and acidic residues" evidence="2">
    <location>
        <begin position="113"/>
        <end position="125"/>
    </location>
</feature>
<dbReference type="EMBL" id="SHOA02000002">
    <property type="protein sequence ID" value="TDH64942.1"/>
    <property type="molecule type" value="Genomic_DNA"/>
</dbReference>
<evidence type="ECO:0000313" key="4">
    <source>
        <dbReference type="Proteomes" id="UP000294530"/>
    </source>
</evidence>
<sequence>MWTSESGHNNDDPREIQRQREAYARALDQQIAIRRAHKRQEEMEREELERKLAPRKHSPSKWLVEGGYVDPPTASQSTWNNTRSIIHHTEQRQDRGAATGEVSSMSSSHPRFRVTDESETSQRLRERAQQLEWKRILDEQVQEKARIKEKEEAERRRSEEGTAKEEARYLREQQLQAQRRVGLNSPARDNAALSNTTGSHARVCQPGMITSKQRPDFDQANNSHKFACMYDINKEDDTALPYQIANSFEEPEASGGSLPPPTPSRISNGQGRARGDKRKAFDRNMPDCLVNRQLFDQLNEARASHQQLEQQSRINDEYRSLLTAIRREREELRRERNEMRREKEELRIQRALLQLENEELIGLVDTQRVLNEQYQADLQQTQQAQIAQQQAQLQQYQSVSIQHQQSPIQPVAHEMNSISSGFEQFRSQVVVPDKEMYSRLHQIGQSLGDLNIRGVKPKPALLGRRRKPRSPMSMAEISATPPQQSVTTNVTHPSQFQRLSRYQPIPDQLTDNESVLNQSLDGESVFVPLSLKSPKPSKQGFMPHPTSSPGRQDHRNRALPFRSSRVIKSRGFYDYDQELNSEDRQSASGSVNGSNQDSDVGSSFYGDDEGET</sequence>
<name>A0A976FDM4_BRELC</name>
<feature type="region of interest" description="Disordered" evidence="2">
    <location>
        <begin position="179"/>
        <end position="218"/>
    </location>
</feature>
<dbReference type="GeneID" id="94344753"/>
<feature type="compositionally biased region" description="Basic and acidic residues" evidence="2">
    <location>
        <begin position="39"/>
        <end position="52"/>
    </location>
</feature>
<feature type="compositionally biased region" description="Polar residues" evidence="2">
    <location>
        <begin position="73"/>
        <end position="84"/>
    </location>
</feature>
<feature type="compositionally biased region" description="Polar residues" evidence="2">
    <location>
        <begin position="586"/>
        <end position="601"/>
    </location>
</feature>
<reference evidence="3 4" key="1">
    <citation type="journal article" date="2021" name="Genome Biol.">
        <title>AFLAP: assembly-free linkage analysis pipeline using k-mers from genome sequencing data.</title>
        <authorList>
            <person name="Fletcher K."/>
            <person name="Zhang L."/>
            <person name="Gil J."/>
            <person name="Han R."/>
            <person name="Cavanaugh K."/>
            <person name="Michelmore R."/>
        </authorList>
    </citation>
    <scope>NUCLEOTIDE SEQUENCE [LARGE SCALE GENOMIC DNA]</scope>
    <source>
        <strain evidence="3 4">SF5</strain>
    </source>
</reference>
<dbReference type="KEGG" id="blac:94344753"/>
<feature type="compositionally biased region" description="Basic and acidic residues" evidence="2">
    <location>
        <begin position="8"/>
        <end position="21"/>
    </location>
</feature>